<feature type="domain" description="MGS-like" evidence="11">
    <location>
        <begin position="1"/>
        <end position="148"/>
    </location>
</feature>
<dbReference type="SUPFAM" id="SSF53927">
    <property type="entry name" value="Cytidine deaminase-like"/>
    <property type="match status" value="1"/>
</dbReference>
<dbReference type="EMBL" id="FWZT01000002">
    <property type="protein sequence ID" value="SME96126.1"/>
    <property type="molecule type" value="Genomic_DNA"/>
</dbReference>
<evidence type="ECO:0000313" key="13">
    <source>
        <dbReference type="Proteomes" id="UP000192907"/>
    </source>
</evidence>
<dbReference type="PROSITE" id="PS51855">
    <property type="entry name" value="MGS"/>
    <property type="match status" value="1"/>
</dbReference>
<dbReference type="EC" id="3.5.4.10" evidence="10"/>
<dbReference type="Pfam" id="PF02142">
    <property type="entry name" value="MGS"/>
    <property type="match status" value="1"/>
</dbReference>
<dbReference type="NCBIfam" id="NF002049">
    <property type="entry name" value="PRK00881.1"/>
    <property type="match status" value="1"/>
</dbReference>
<dbReference type="GO" id="GO:0003937">
    <property type="term" value="F:IMP cyclohydrolase activity"/>
    <property type="evidence" value="ECO:0007669"/>
    <property type="project" value="UniProtKB-UniRule"/>
</dbReference>
<dbReference type="InterPro" id="IPR011607">
    <property type="entry name" value="MGS-like_dom"/>
</dbReference>
<sequence>MSQTSPLALLSVTDKTGVVDFAKNLSQLGFTLLSTGGTAQVLREAGLEVFDAAEYAGSPEIMDGRVKTLHPKIHGGILMDRNNQRHVQEADDHKILPIDLVVVNLYQFAEKAVDQNLTLADAINFIDIGGPTMLRAAAKNYLHVTPVIDPQDYDPVISELKAGGLQNQTRISLAHKVFSHISSYDRMIASYYEGALKESTAEDLPATIDLKLQRHSLLRYGENPHQSAAFYTFGQAGDGLQNAKVLQGKELSFNNLVDVDAAVAMVADLQDYTAVTVIKHTNPCGAAASRSLSVKEVFQKAFDADSKSAFGGIVACNREIDGATAEVMSGIFLECIAAPSFSSAAKEIFARKKNLRLLEVPLLKRHTQDKALQIKSVQGGILVQDLDQVLPSNRDAWTTVSKTSAEGQGDDLAFAMTICKHVKSNAIVYVKDLTTVAVGAGQMSRIDAAQFAAQKAQEEGRTLQGSVLASDAFFPFRDTVDFAASQGVKAIIQPGGSKRDQESIDACDEHDIAMVFTGKRHFKH</sequence>
<protein>
    <recommendedName>
        <fullName evidence="10">Bifunctional purine biosynthesis protein PurH</fullName>
    </recommendedName>
    <domain>
        <recommendedName>
            <fullName evidence="10">Phosphoribosylaminoimidazolecarboxamide formyltransferase</fullName>
            <ecNumber evidence="10">2.1.2.3</ecNumber>
        </recommendedName>
        <alternativeName>
            <fullName evidence="10">AICAR transformylase</fullName>
        </alternativeName>
    </domain>
    <domain>
        <recommendedName>
            <fullName evidence="10">IMP cyclohydrolase</fullName>
            <ecNumber evidence="10">3.5.4.10</ecNumber>
        </recommendedName>
        <alternativeName>
            <fullName evidence="10">ATIC</fullName>
        </alternativeName>
        <alternativeName>
            <fullName evidence="10">IMP synthase</fullName>
        </alternativeName>
        <alternativeName>
            <fullName evidence="10">Inosinicase</fullName>
        </alternativeName>
    </domain>
</protein>
<proteinExistence type="inferred from homology"/>
<dbReference type="GO" id="GO:0004643">
    <property type="term" value="F:phosphoribosylaminoimidazolecarboxamide formyltransferase activity"/>
    <property type="evidence" value="ECO:0007669"/>
    <property type="project" value="UniProtKB-UniRule"/>
</dbReference>
<dbReference type="FunFam" id="3.40.50.1380:FF:000001">
    <property type="entry name" value="Bifunctional purine biosynthesis protein PurH"/>
    <property type="match status" value="1"/>
</dbReference>
<comment type="domain">
    <text evidence="10">The IMP cyclohydrolase activity resides in the N-terminal region.</text>
</comment>
<accession>A0A1Y6B9G7</accession>
<dbReference type="InterPro" id="IPR036914">
    <property type="entry name" value="MGS-like_dom_sf"/>
</dbReference>
<dbReference type="GO" id="GO:0006189">
    <property type="term" value="P:'de novo' IMP biosynthetic process"/>
    <property type="evidence" value="ECO:0007669"/>
    <property type="project" value="UniProtKB-UniRule"/>
</dbReference>
<dbReference type="RefSeq" id="WP_132315244.1">
    <property type="nucleotide sequence ID" value="NZ_FWZT01000002.1"/>
</dbReference>
<dbReference type="AlphaFoldDB" id="A0A1Y6B9G7"/>
<comment type="pathway">
    <text evidence="1 10">Purine metabolism; IMP biosynthesis via de novo pathway; IMP from 5-formamido-1-(5-phospho-D-ribosyl)imidazole-4-carboxamide: step 1/1.</text>
</comment>
<dbReference type="PANTHER" id="PTHR11692:SF0">
    <property type="entry name" value="BIFUNCTIONAL PURINE BIOSYNTHESIS PROTEIN ATIC"/>
    <property type="match status" value="1"/>
</dbReference>
<dbReference type="SMART" id="SM00851">
    <property type="entry name" value="MGS"/>
    <property type="match status" value="1"/>
</dbReference>
<name>A0A1Y6B9G7_9BACT</name>
<dbReference type="SMART" id="SM00798">
    <property type="entry name" value="AICARFT_IMPCHas"/>
    <property type="match status" value="1"/>
</dbReference>
<evidence type="ECO:0000256" key="6">
    <source>
        <dbReference type="ARBA" id="ARBA00022801"/>
    </source>
</evidence>
<evidence type="ECO:0000256" key="3">
    <source>
        <dbReference type="ARBA" id="ARBA00007667"/>
    </source>
</evidence>
<dbReference type="Gene3D" id="3.40.50.1380">
    <property type="entry name" value="Methylglyoxal synthase-like domain"/>
    <property type="match status" value="1"/>
</dbReference>
<dbReference type="PANTHER" id="PTHR11692">
    <property type="entry name" value="BIFUNCTIONAL PURINE BIOSYNTHESIS PROTEIN PURH"/>
    <property type="match status" value="1"/>
</dbReference>
<reference evidence="13" key="1">
    <citation type="submission" date="2017-04" db="EMBL/GenBank/DDBJ databases">
        <authorList>
            <person name="Varghese N."/>
            <person name="Submissions S."/>
        </authorList>
    </citation>
    <scope>NUCLEOTIDE SEQUENCE [LARGE SCALE GENOMIC DNA]</scope>
    <source>
        <strain evidence="13">RKEM611</strain>
    </source>
</reference>
<dbReference type="InterPro" id="IPR016193">
    <property type="entry name" value="Cytidine_deaminase-like"/>
</dbReference>
<keyword evidence="7 10" id="KW-0511">Multifunctional enzyme</keyword>
<keyword evidence="5 10" id="KW-0658">Purine biosynthesis</keyword>
<keyword evidence="4 10" id="KW-0808">Transferase</keyword>
<evidence type="ECO:0000256" key="4">
    <source>
        <dbReference type="ARBA" id="ARBA00022679"/>
    </source>
</evidence>
<dbReference type="Proteomes" id="UP000192907">
    <property type="component" value="Unassembled WGS sequence"/>
</dbReference>
<dbReference type="CDD" id="cd01421">
    <property type="entry name" value="IMPCH"/>
    <property type="match status" value="1"/>
</dbReference>
<dbReference type="PIRSF" id="PIRSF000414">
    <property type="entry name" value="AICARFT_IMPCHas"/>
    <property type="match status" value="1"/>
</dbReference>
<evidence type="ECO:0000313" key="12">
    <source>
        <dbReference type="EMBL" id="SME96126.1"/>
    </source>
</evidence>
<evidence type="ECO:0000256" key="7">
    <source>
        <dbReference type="ARBA" id="ARBA00023268"/>
    </source>
</evidence>
<evidence type="ECO:0000259" key="11">
    <source>
        <dbReference type="PROSITE" id="PS51855"/>
    </source>
</evidence>
<evidence type="ECO:0000256" key="5">
    <source>
        <dbReference type="ARBA" id="ARBA00022755"/>
    </source>
</evidence>
<dbReference type="EC" id="2.1.2.3" evidence="10"/>
<dbReference type="Gene3D" id="3.40.140.20">
    <property type="match status" value="2"/>
</dbReference>
<evidence type="ECO:0000256" key="10">
    <source>
        <dbReference type="HAMAP-Rule" id="MF_00139"/>
    </source>
</evidence>
<dbReference type="InterPro" id="IPR002695">
    <property type="entry name" value="PurH-like"/>
</dbReference>
<comment type="catalytic activity">
    <reaction evidence="9 10">
        <text>IMP + H2O = 5-formamido-1-(5-phospho-D-ribosyl)imidazole-4-carboxamide</text>
        <dbReference type="Rhea" id="RHEA:18445"/>
        <dbReference type="ChEBI" id="CHEBI:15377"/>
        <dbReference type="ChEBI" id="CHEBI:58053"/>
        <dbReference type="ChEBI" id="CHEBI:58467"/>
        <dbReference type="EC" id="3.5.4.10"/>
    </reaction>
</comment>
<dbReference type="SUPFAM" id="SSF52335">
    <property type="entry name" value="Methylglyoxal synthase-like"/>
    <property type="match status" value="1"/>
</dbReference>
<evidence type="ECO:0000256" key="1">
    <source>
        <dbReference type="ARBA" id="ARBA00004844"/>
    </source>
</evidence>
<comment type="similarity">
    <text evidence="3 10">Belongs to the PurH family.</text>
</comment>
<keyword evidence="13" id="KW-1185">Reference proteome</keyword>
<keyword evidence="6 10" id="KW-0378">Hydrolase</keyword>
<evidence type="ECO:0000256" key="9">
    <source>
        <dbReference type="ARBA" id="ARBA00050687"/>
    </source>
</evidence>
<dbReference type="InterPro" id="IPR024051">
    <property type="entry name" value="AICAR_Tfase_dup_dom_sf"/>
</dbReference>
<dbReference type="NCBIfam" id="TIGR00355">
    <property type="entry name" value="purH"/>
    <property type="match status" value="1"/>
</dbReference>
<dbReference type="STRING" id="1513793.SAMN06296036_102262"/>
<gene>
    <name evidence="10" type="primary">purH</name>
    <name evidence="12" type="ORF">SAMN06296036_102262</name>
</gene>
<evidence type="ECO:0000256" key="2">
    <source>
        <dbReference type="ARBA" id="ARBA00004954"/>
    </source>
</evidence>
<comment type="pathway">
    <text evidence="2 10">Purine metabolism; IMP biosynthesis via de novo pathway; 5-formamido-1-(5-phospho-D-ribosyl)imidazole-4-carboxamide from 5-amino-1-(5-phospho-D-ribosyl)imidazole-4-carboxamide (10-formyl THF route): step 1/1.</text>
</comment>
<evidence type="ECO:0000256" key="8">
    <source>
        <dbReference type="ARBA" id="ARBA00050488"/>
    </source>
</evidence>
<organism evidence="12 13">
    <name type="scientific">Pseudobacteriovorax antillogorgiicola</name>
    <dbReference type="NCBI Taxonomy" id="1513793"/>
    <lineage>
        <taxon>Bacteria</taxon>
        <taxon>Pseudomonadati</taxon>
        <taxon>Bdellovibrionota</taxon>
        <taxon>Oligoflexia</taxon>
        <taxon>Oligoflexales</taxon>
        <taxon>Pseudobacteriovoracaceae</taxon>
        <taxon>Pseudobacteriovorax</taxon>
    </lineage>
</organism>
<dbReference type="GO" id="GO:0005829">
    <property type="term" value="C:cytosol"/>
    <property type="evidence" value="ECO:0007669"/>
    <property type="project" value="TreeGrafter"/>
</dbReference>
<dbReference type="UniPathway" id="UPA00074">
    <property type="reaction ID" value="UER00133"/>
</dbReference>
<dbReference type="HAMAP" id="MF_00139">
    <property type="entry name" value="PurH"/>
    <property type="match status" value="1"/>
</dbReference>
<dbReference type="OrthoDB" id="5288157at2"/>
<dbReference type="Pfam" id="PF01808">
    <property type="entry name" value="AICARFT_IMPCHas"/>
    <property type="match status" value="1"/>
</dbReference>
<dbReference type="FunFam" id="3.40.140.20:FF:000001">
    <property type="entry name" value="Bifunctional purine biosynthesis protein PurH"/>
    <property type="match status" value="1"/>
</dbReference>
<comment type="catalytic activity">
    <reaction evidence="8 10">
        <text>(6R)-10-formyltetrahydrofolate + 5-amino-1-(5-phospho-beta-D-ribosyl)imidazole-4-carboxamide = 5-formamido-1-(5-phospho-D-ribosyl)imidazole-4-carboxamide + (6S)-5,6,7,8-tetrahydrofolate</text>
        <dbReference type="Rhea" id="RHEA:22192"/>
        <dbReference type="ChEBI" id="CHEBI:57453"/>
        <dbReference type="ChEBI" id="CHEBI:58467"/>
        <dbReference type="ChEBI" id="CHEBI:58475"/>
        <dbReference type="ChEBI" id="CHEBI:195366"/>
        <dbReference type="EC" id="2.1.2.3"/>
    </reaction>
</comment>